<dbReference type="Proteomes" id="UP001221898">
    <property type="component" value="Unassembled WGS sequence"/>
</dbReference>
<name>A0AAD7RUA9_9TELE</name>
<reference evidence="1" key="1">
    <citation type="journal article" date="2023" name="Science">
        <title>Genome structures resolve the early diversification of teleost fishes.</title>
        <authorList>
            <person name="Parey E."/>
            <person name="Louis A."/>
            <person name="Montfort J."/>
            <person name="Bouchez O."/>
            <person name="Roques C."/>
            <person name="Iampietro C."/>
            <person name="Lluch J."/>
            <person name="Castinel A."/>
            <person name="Donnadieu C."/>
            <person name="Desvignes T."/>
            <person name="Floi Bucao C."/>
            <person name="Jouanno E."/>
            <person name="Wen M."/>
            <person name="Mejri S."/>
            <person name="Dirks R."/>
            <person name="Jansen H."/>
            <person name="Henkel C."/>
            <person name="Chen W.J."/>
            <person name="Zahm M."/>
            <person name="Cabau C."/>
            <person name="Klopp C."/>
            <person name="Thompson A.W."/>
            <person name="Robinson-Rechavi M."/>
            <person name="Braasch I."/>
            <person name="Lecointre G."/>
            <person name="Bobe J."/>
            <person name="Postlethwait J.H."/>
            <person name="Berthelot C."/>
            <person name="Roest Crollius H."/>
            <person name="Guiguen Y."/>
        </authorList>
    </citation>
    <scope>NUCLEOTIDE SEQUENCE</scope>
    <source>
        <strain evidence="1">NC1722</strain>
    </source>
</reference>
<accession>A0AAD7RUA9</accession>
<sequence length="66" mass="7186">MSGDLLLGICGGKDSGMGAILAWKGTISSERQREIFKEKKAERFTSGQQIPHTCGDWFNMSLPAPT</sequence>
<comment type="caution">
    <text evidence="1">The sequence shown here is derived from an EMBL/GenBank/DDBJ whole genome shotgun (WGS) entry which is preliminary data.</text>
</comment>
<dbReference type="AlphaFoldDB" id="A0AAD7RUA9"/>
<organism evidence="1 2">
    <name type="scientific">Aldrovandia affinis</name>
    <dbReference type="NCBI Taxonomy" id="143900"/>
    <lineage>
        <taxon>Eukaryota</taxon>
        <taxon>Metazoa</taxon>
        <taxon>Chordata</taxon>
        <taxon>Craniata</taxon>
        <taxon>Vertebrata</taxon>
        <taxon>Euteleostomi</taxon>
        <taxon>Actinopterygii</taxon>
        <taxon>Neopterygii</taxon>
        <taxon>Teleostei</taxon>
        <taxon>Notacanthiformes</taxon>
        <taxon>Halosauridae</taxon>
        <taxon>Aldrovandia</taxon>
    </lineage>
</organism>
<evidence type="ECO:0000313" key="2">
    <source>
        <dbReference type="Proteomes" id="UP001221898"/>
    </source>
</evidence>
<keyword evidence="2" id="KW-1185">Reference proteome</keyword>
<protein>
    <submittedName>
        <fullName evidence="1">Uncharacterized protein</fullName>
    </submittedName>
</protein>
<gene>
    <name evidence="1" type="ORF">AAFF_G00103410</name>
</gene>
<evidence type="ECO:0000313" key="1">
    <source>
        <dbReference type="EMBL" id="KAJ8390544.1"/>
    </source>
</evidence>
<proteinExistence type="predicted"/>
<dbReference type="EMBL" id="JAINUG010000168">
    <property type="protein sequence ID" value="KAJ8390544.1"/>
    <property type="molecule type" value="Genomic_DNA"/>
</dbReference>